<dbReference type="EMBL" id="CCFA01003927">
    <property type="protein sequence ID" value="CDS01421.1"/>
    <property type="molecule type" value="Genomic_DNA"/>
</dbReference>
<dbReference type="AlphaFoldDB" id="A0A0F7RWK9"/>
<keyword evidence="2" id="KW-0732">Signal</keyword>
<feature type="signal peptide" evidence="2">
    <location>
        <begin position="1"/>
        <end position="20"/>
    </location>
</feature>
<reference evidence="3" key="3">
    <citation type="submission" date="2014-06" db="EMBL/GenBank/DDBJ databases">
        <authorList>
            <person name="Berkman J.Paul."/>
        </authorList>
    </citation>
    <scope>NUCLEOTIDE SEQUENCE [LARGE SCALE GENOMIC DNA]</scope>
</reference>
<dbReference type="STRING" id="49012.A0A0F7RWK9"/>
<sequence length="224" mass="25016">MKLLLLQLGALLMLFSFVLASPPPLPSQAETEIVEEQEPSTSGVFKPETPEGLPNAVHEDPSRFAKLPEVNHSDRFEKFSVSEKLVRLLKNMIPIPKSVWDRRKSDKAMARLIRNRPADVQFDHNPAGRLVDFLGWSVIQLPNDEKLASSDLAIMTGRRKSFYAVGTGNRVWLFQRGRNPEAFIYNGDLSEQNQAMVRSVFANTNGLSNELSDSSVSAAARSLH</sequence>
<dbReference type="OrthoDB" id="10577323at2759"/>
<gene>
    <name evidence="3" type="primary">SSCI66150.1</name>
    <name evidence="4" type="ORF">SPSC_05108</name>
</gene>
<evidence type="ECO:0000313" key="3">
    <source>
        <dbReference type="EMBL" id="CDS01421.1"/>
    </source>
</evidence>
<proteinExistence type="predicted"/>
<name>A0A0F7RWK9_9BASI</name>
<feature type="chain" id="PRO_5015039010" description="Effector family protein Eff1" evidence="2">
    <location>
        <begin position="21"/>
        <end position="224"/>
    </location>
</feature>
<accession>A0A0F7RWK9</accession>
<reference evidence="5" key="2">
    <citation type="submission" date="2014-06" db="EMBL/GenBank/DDBJ databases">
        <authorList>
            <person name="Berkman P.J."/>
        </authorList>
    </citation>
    <scope>NUCLEOTIDE SEQUENCE [LARGE SCALE GENOMIC DNA]</scope>
</reference>
<organism evidence="3 5">
    <name type="scientific">Sporisorium scitamineum</name>
    <dbReference type="NCBI Taxonomy" id="49012"/>
    <lineage>
        <taxon>Eukaryota</taxon>
        <taxon>Fungi</taxon>
        <taxon>Dikarya</taxon>
        <taxon>Basidiomycota</taxon>
        <taxon>Ustilaginomycotina</taxon>
        <taxon>Ustilaginomycetes</taxon>
        <taxon>Ustilaginales</taxon>
        <taxon>Ustilaginaceae</taxon>
        <taxon>Sporisorium</taxon>
    </lineage>
</organism>
<evidence type="ECO:0000256" key="2">
    <source>
        <dbReference type="SAM" id="SignalP"/>
    </source>
</evidence>
<dbReference type="EMBL" id="LK056684">
    <property type="protein sequence ID" value="CDU25274.1"/>
    <property type="molecule type" value="Genomic_DNA"/>
</dbReference>
<dbReference type="Proteomes" id="UP000242770">
    <property type="component" value="Unassembled WGS sequence"/>
</dbReference>
<evidence type="ECO:0000313" key="4">
    <source>
        <dbReference type="EMBL" id="CDU25274.1"/>
    </source>
</evidence>
<reference evidence="4" key="1">
    <citation type="submission" date="2014-06" db="EMBL/GenBank/DDBJ databases">
        <authorList>
            <person name="Ju J."/>
            <person name="Zhang J."/>
        </authorList>
    </citation>
    <scope>NUCLEOTIDE SEQUENCE</scope>
    <source>
        <strain evidence="4">SscI8</strain>
    </source>
</reference>
<keyword evidence="5" id="KW-1185">Reference proteome</keyword>
<evidence type="ECO:0000256" key="1">
    <source>
        <dbReference type="SAM" id="MobiDB-lite"/>
    </source>
</evidence>
<feature type="region of interest" description="Disordered" evidence="1">
    <location>
        <begin position="33"/>
        <end position="59"/>
    </location>
</feature>
<evidence type="ECO:0008006" key="6">
    <source>
        <dbReference type="Google" id="ProtNLM"/>
    </source>
</evidence>
<protein>
    <recommendedName>
        <fullName evidence="6">Effector family protein Eff1</fullName>
    </recommendedName>
</protein>
<evidence type="ECO:0000313" key="5">
    <source>
        <dbReference type="Proteomes" id="UP000242770"/>
    </source>
</evidence>